<keyword evidence="1" id="KW-0812">Transmembrane</keyword>
<feature type="domain" description="DUF4342" evidence="2">
    <location>
        <begin position="3"/>
        <end position="77"/>
    </location>
</feature>
<gene>
    <name evidence="3" type="ORF">DEO27_000475</name>
</gene>
<feature type="transmembrane region" description="Helical" evidence="1">
    <location>
        <begin position="43"/>
        <end position="68"/>
    </location>
</feature>
<dbReference type="EMBL" id="CP043450">
    <property type="protein sequence ID" value="QEM08555.1"/>
    <property type="molecule type" value="Genomic_DNA"/>
</dbReference>
<keyword evidence="4" id="KW-1185">Reference proteome</keyword>
<keyword evidence="1" id="KW-1133">Transmembrane helix</keyword>
<evidence type="ECO:0000313" key="4">
    <source>
        <dbReference type="Proteomes" id="UP000251402"/>
    </source>
</evidence>
<proteinExistence type="predicted"/>
<sequence length="89" mass="9588">MSTKETFSINGEALLGKIKEIIAEGKASRITISNKEGKELMTFPLSVGLFGMILAPVFAAVGTLAALVTECTITVEREEEDKEEEGPKE</sequence>
<dbReference type="RefSeq" id="WP_112573530.1">
    <property type="nucleotide sequence ID" value="NZ_CP043450.1"/>
</dbReference>
<dbReference type="Proteomes" id="UP000251402">
    <property type="component" value="Chromosome"/>
</dbReference>
<dbReference type="AlphaFoldDB" id="A0A5C1HSM0"/>
<dbReference type="KEGG" id="mrub:DEO27_000475"/>
<name>A0A5C1HSM0_9SPHI</name>
<dbReference type="InterPro" id="IPR025642">
    <property type="entry name" value="DUF4342"/>
</dbReference>
<protein>
    <submittedName>
        <fullName evidence="3">DUF4342 domain-containing protein</fullName>
    </submittedName>
</protein>
<keyword evidence="1" id="KW-0472">Membrane</keyword>
<dbReference type="Pfam" id="PF14242">
    <property type="entry name" value="DUF4342"/>
    <property type="match status" value="1"/>
</dbReference>
<dbReference type="OrthoDB" id="677607at2"/>
<organism evidence="3 4">
    <name type="scientific">Mucilaginibacter rubeus</name>
    <dbReference type="NCBI Taxonomy" id="2027860"/>
    <lineage>
        <taxon>Bacteria</taxon>
        <taxon>Pseudomonadati</taxon>
        <taxon>Bacteroidota</taxon>
        <taxon>Sphingobacteriia</taxon>
        <taxon>Sphingobacteriales</taxon>
        <taxon>Sphingobacteriaceae</taxon>
        <taxon>Mucilaginibacter</taxon>
    </lineage>
</organism>
<evidence type="ECO:0000313" key="3">
    <source>
        <dbReference type="EMBL" id="QEM08555.1"/>
    </source>
</evidence>
<evidence type="ECO:0000259" key="2">
    <source>
        <dbReference type="Pfam" id="PF14242"/>
    </source>
</evidence>
<reference evidence="3" key="1">
    <citation type="submission" date="2019-08" db="EMBL/GenBank/DDBJ databases">
        <title>Comparative genome analysis confer to the adaptation heavy metal polluted environment.</title>
        <authorList>
            <person name="Li Y."/>
        </authorList>
    </citation>
    <scope>NUCLEOTIDE SEQUENCE [LARGE SCALE GENOMIC DNA]</scope>
    <source>
        <strain evidence="3">P1</strain>
    </source>
</reference>
<evidence type="ECO:0000256" key="1">
    <source>
        <dbReference type="SAM" id="Phobius"/>
    </source>
</evidence>
<accession>A0A5C1HSM0</accession>